<dbReference type="Gene3D" id="3.30.70.1070">
    <property type="entry name" value="Sporulation related repeat"/>
    <property type="match status" value="1"/>
</dbReference>
<dbReference type="OrthoDB" id="9181370at2"/>
<dbReference type="PROSITE" id="PS51724">
    <property type="entry name" value="SPOR"/>
    <property type="match status" value="1"/>
</dbReference>
<dbReference type="InterPro" id="IPR052521">
    <property type="entry name" value="Cell_div_SPOR-domain"/>
</dbReference>
<dbReference type="RefSeq" id="WP_053013422.1">
    <property type="nucleotide sequence ID" value="NZ_CP011371.1"/>
</dbReference>
<feature type="domain" description="SPOR" evidence="3">
    <location>
        <begin position="202"/>
        <end position="280"/>
    </location>
</feature>
<dbReference type="PATRIC" id="fig|413882.6.peg.1674"/>
<evidence type="ECO:0000256" key="2">
    <source>
        <dbReference type="SAM" id="Phobius"/>
    </source>
</evidence>
<dbReference type="EMBL" id="CP011371">
    <property type="protein sequence ID" value="AKJ28286.1"/>
    <property type="molecule type" value="Genomic_DNA"/>
</dbReference>
<feature type="region of interest" description="Disordered" evidence="1">
    <location>
        <begin position="87"/>
        <end position="206"/>
    </location>
</feature>
<dbReference type="AlphaFoldDB" id="A0A0G3BLQ8"/>
<dbReference type="STRING" id="413882.AAW51_1595"/>
<keyword evidence="5" id="KW-1185">Reference proteome</keyword>
<dbReference type="SUPFAM" id="SSF110997">
    <property type="entry name" value="Sporulation related repeat"/>
    <property type="match status" value="1"/>
</dbReference>
<dbReference type="Proteomes" id="UP000035352">
    <property type="component" value="Chromosome"/>
</dbReference>
<feature type="compositionally biased region" description="Pro residues" evidence="1">
    <location>
        <begin position="163"/>
        <end position="176"/>
    </location>
</feature>
<feature type="compositionally biased region" description="Basic and acidic residues" evidence="1">
    <location>
        <begin position="138"/>
        <end position="162"/>
    </location>
</feature>
<dbReference type="PANTHER" id="PTHR38687:SF1">
    <property type="entry name" value="CELL DIVISION PROTEIN DEDD"/>
    <property type="match status" value="1"/>
</dbReference>
<feature type="region of interest" description="Disordered" evidence="1">
    <location>
        <begin position="9"/>
        <end position="33"/>
    </location>
</feature>
<dbReference type="GO" id="GO:0042834">
    <property type="term" value="F:peptidoglycan binding"/>
    <property type="evidence" value="ECO:0007669"/>
    <property type="project" value="InterPro"/>
</dbReference>
<reference evidence="4 5" key="1">
    <citation type="submission" date="2015-05" db="EMBL/GenBank/DDBJ databases">
        <authorList>
            <person name="Tang B."/>
            <person name="Yu Y."/>
        </authorList>
    </citation>
    <scope>NUCLEOTIDE SEQUENCE [LARGE SCALE GENOMIC DNA]</scope>
    <source>
        <strain evidence="4 5">DSM 7029</strain>
    </source>
</reference>
<evidence type="ECO:0000313" key="4">
    <source>
        <dbReference type="EMBL" id="AKJ28286.1"/>
    </source>
</evidence>
<dbReference type="GO" id="GO:0030428">
    <property type="term" value="C:cell septum"/>
    <property type="evidence" value="ECO:0007669"/>
    <property type="project" value="TreeGrafter"/>
</dbReference>
<evidence type="ECO:0000256" key="1">
    <source>
        <dbReference type="SAM" id="MobiDB-lite"/>
    </source>
</evidence>
<proteinExistence type="predicted"/>
<feature type="compositionally biased region" description="Basic and acidic residues" evidence="1">
    <location>
        <begin position="188"/>
        <end position="198"/>
    </location>
</feature>
<keyword evidence="2" id="KW-0812">Transmembrane</keyword>
<accession>A0A0G3BLQ8</accession>
<evidence type="ECO:0000313" key="5">
    <source>
        <dbReference type="Proteomes" id="UP000035352"/>
    </source>
</evidence>
<gene>
    <name evidence="4" type="primary">dedD</name>
    <name evidence="4" type="ORF">AAW51_1595</name>
</gene>
<protein>
    <submittedName>
        <fullName evidence="4">DedD protein</fullName>
    </submittedName>
</protein>
<feature type="transmembrane region" description="Helical" evidence="2">
    <location>
        <begin position="40"/>
        <end position="58"/>
    </location>
</feature>
<dbReference type="GO" id="GO:0032506">
    <property type="term" value="P:cytokinetic process"/>
    <property type="evidence" value="ECO:0007669"/>
    <property type="project" value="TreeGrafter"/>
</dbReference>
<dbReference type="PANTHER" id="PTHR38687">
    <property type="entry name" value="CELL DIVISION PROTEIN DEDD-RELATED"/>
    <property type="match status" value="1"/>
</dbReference>
<sequence>MGLLSFFKRSSADAAVPPPSGATSNQESIEQARTRARHRLIGAAVLVGLGVIGFPILFETQPRPISVDLPIDIPKKEVAPALVVPPAPPVAKPVTPQPAEAVAEPADARREDPPPAAERVAQADPVPPPPAASAQAQDEPRAEAKPEPKPEPKPDPKPKPEAKPTPPPPKPEPPKPAGDAARAQALLEGRDTTQRAEAAKPAADGGRFIVQVGAYGGPDSAREARQKVERLGLKTYTQVVETSDGKRIRVRVGPFASRAEAEQAAGKIKAAGLPSALLAL</sequence>
<organism evidence="4 5">
    <name type="scientific">Caldimonas brevitalea</name>
    <dbReference type="NCBI Taxonomy" id="413882"/>
    <lineage>
        <taxon>Bacteria</taxon>
        <taxon>Pseudomonadati</taxon>
        <taxon>Pseudomonadota</taxon>
        <taxon>Betaproteobacteria</taxon>
        <taxon>Burkholderiales</taxon>
        <taxon>Sphaerotilaceae</taxon>
        <taxon>Caldimonas</taxon>
    </lineage>
</organism>
<dbReference type="InterPro" id="IPR007730">
    <property type="entry name" value="SPOR-like_dom"/>
</dbReference>
<dbReference type="KEGG" id="pbh:AAW51_1595"/>
<keyword evidence="2" id="KW-0472">Membrane</keyword>
<dbReference type="InterPro" id="IPR036680">
    <property type="entry name" value="SPOR-like_sf"/>
</dbReference>
<feature type="compositionally biased region" description="Low complexity" evidence="1">
    <location>
        <begin position="92"/>
        <end position="105"/>
    </location>
</feature>
<evidence type="ECO:0000259" key="3">
    <source>
        <dbReference type="PROSITE" id="PS51724"/>
    </source>
</evidence>
<dbReference type="GO" id="GO:0032153">
    <property type="term" value="C:cell division site"/>
    <property type="evidence" value="ECO:0007669"/>
    <property type="project" value="TreeGrafter"/>
</dbReference>
<feature type="compositionally biased region" description="Polar residues" evidence="1">
    <location>
        <begin position="21"/>
        <end position="31"/>
    </location>
</feature>
<dbReference type="Pfam" id="PF05036">
    <property type="entry name" value="SPOR"/>
    <property type="match status" value="1"/>
</dbReference>
<name>A0A0G3BLQ8_9BURK</name>
<keyword evidence="2" id="KW-1133">Transmembrane helix</keyword>